<dbReference type="RefSeq" id="WP_145366010.1">
    <property type="nucleotide sequence ID" value="NZ_CP036268.1"/>
</dbReference>
<dbReference type="EMBL" id="CP036268">
    <property type="protein sequence ID" value="QDT39902.1"/>
    <property type="molecule type" value="Genomic_DNA"/>
</dbReference>
<proteinExistence type="predicted"/>
<dbReference type="OrthoDB" id="282689at2"/>
<organism evidence="1 2">
    <name type="scientific">Stratiformator vulcanicus</name>
    <dbReference type="NCBI Taxonomy" id="2527980"/>
    <lineage>
        <taxon>Bacteria</taxon>
        <taxon>Pseudomonadati</taxon>
        <taxon>Planctomycetota</taxon>
        <taxon>Planctomycetia</taxon>
        <taxon>Planctomycetales</taxon>
        <taxon>Planctomycetaceae</taxon>
        <taxon>Stratiformator</taxon>
    </lineage>
</organism>
<dbReference type="Gene3D" id="1.20.120.450">
    <property type="entry name" value="dinb family like domain"/>
    <property type="match status" value="1"/>
</dbReference>
<dbReference type="Pfam" id="PF07606">
    <property type="entry name" value="DUF1569"/>
    <property type="match status" value="1"/>
</dbReference>
<reference evidence="1 2" key="1">
    <citation type="submission" date="2019-02" db="EMBL/GenBank/DDBJ databases">
        <title>Deep-cultivation of Planctomycetes and their phenomic and genomic characterization uncovers novel biology.</title>
        <authorList>
            <person name="Wiegand S."/>
            <person name="Jogler M."/>
            <person name="Boedeker C."/>
            <person name="Pinto D."/>
            <person name="Vollmers J."/>
            <person name="Rivas-Marin E."/>
            <person name="Kohn T."/>
            <person name="Peeters S.H."/>
            <person name="Heuer A."/>
            <person name="Rast P."/>
            <person name="Oberbeckmann S."/>
            <person name="Bunk B."/>
            <person name="Jeske O."/>
            <person name="Meyerdierks A."/>
            <person name="Storesund J.E."/>
            <person name="Kallscheuer N."/>
            <person name="Luecker S."/>
            <person name="Lage O.M."/>
            <person name="Pohl T."/>
            <person name="Merkel B.J."/>
            <person name="Hornburger P."/>
            <person name="Mueller R.-W."/>
            <person name="Bruemmer F."/>
            <person name="Labrenz M."/>
            <person name="Spormann A.M."/>
            <person name="Op den Camp H."/>
            <person name="Overmann J."/>
            <person name="Amann R."/>
            <person name="Jetten M.S.M."/>
            <person name="Mascher T."/>
            <person name="Medema M.H."/>
            <person name="Devos D.P."/>
            <person name="Kaster A.-K."/>
            <person name="Ovreas L."/>
            <person name="Rohde M."/>
            <person name="Galperin M.Y."/>
            <person name="Jogler C."/>
        </authorList>
    </citation>
    <scope>NUCLEOTIDE SEQUENCE [LARGE SCALE GENOMIC DNA]</scope>
    <source>
        <strain evidence="1 2">Pan189</strain>
    </source>
</reference>
<name>A0A517R7R7_9PLAN</name>
<keyword evidence="2" id="KW-1185">Reference proteome</keyword>
<dbReference type="KEGG" id="svp:Pan189_43140"/>
<sequence length="153" mass="17335">MAEALRELSLSSYPEIAAEIERLERAGYRPLGKWNLGQICKHLNYYFRGSLDGFGFMMPWLARKFWGRPLVMKFLVEGSMRRGQMTAPQSVPKGEVDDAAEIAAAKELLSRLETADSVHPSPLAGELSVEEWKRLHCIHAAHHLSFLVPEEQE</sequence>
<dbReference type="InterPro" id="IPR011463">
    <property type="entry name" value="DUF1569"/>
</dbReference>
<protein>
    <recommendedName>
        <fullName evidence="3">DinB superfamily protein</fullName>
    </recommendedName>
</protein>
<dbReference type="InterPro" id="IPR034660">
    <property type="entry name" value="DinB/YfiT-like"/>
</dbReference>
<evidence type="ECO:0000313" key="2">
    <source>
        <dbReference type="Proteomes" id="UP000317318"/>
    </source>
</evidence>
<dbReference type="Proteomes" id="UP000317318">
    <property type="component" value="Chromosome"/>
</dbReference>
<accession>A0A517R7R7</accession>
<evidence type="ECO:0000313" key="1">
    <source>
        <dbReference type="EMBL" id="QDT39902.1"/>
    </source>
</evidence>
<evidence type="ECO:0008006" key="3">
    <source>
        <dbReference type="Google" id="ProtNLM"/>
    </source>
</evidence>
<dbReference type="SUPFAM" id="SSF109854">
    <property type="entry name" value="DinB/YfiT-like putative metalloenzymes"/>
    <property type="match status" value="1"/>
</dbReference>
<gene>
    <name evidence="1" type="ORF">Pan189_43140</name>
</gene>
<dbReference type="AlphaFoldDB" id="A0A517R7R7"/>